<feature type="compositionally biased region" description="Polar residues" evidence="1">
    <location>
        <begin position="1"/>
        <end position="14"/>
    </location>
</feature>
<dbReference type="EMBL" id="FNHQ01000006">
    <property type="protein sequence ID" value="SDM40607.1"/>
    <property type="molecule type" value="Genomic_DNA"/>
</dbReference>
<keyword evidence="4" id="KW-1185">Reference proteome</keyword>
<keyword evidence="2" id="KW-0812">Transmembrane</keyword>
<evidence type="ECO:0008006" key="5">
    <source>
        <dbReference type="Google" id="ProtNLM"/>
    </source>
</evidence>
<evidence type="ECO:0000313" key="3">
    <source>
        <dbReference type="EMBL" id="SDM40607.1"/>
    </source>
</evidence>
<evidence type="ECO:0000313" key="4">
    <source>
        <dbReference type="Proteomes" id="UP000199309"/>
    </source>
</evidence>
<dbReference type="STRING" id="349095.SAMN05660299_00820"/>
<organism evidence="3 4">
    <name type="scientific">Megasphaera paucivorans</name>
    <dbReference type="NCBI Taxonomy" id="349095"/>
    <lineage>
        <taxon>Bacteria</taxon>
        <taxon>Bacillati</taxon>
        <taxon>Bacillota</taxon>
        <taxon>Negativicutes</taxon>
        <taxon>Veillonellales</taxon>
        <taxon>Veillonellaceae</taxon>
        <taxon>Megasphaera</taxon>
    </lineage>
</organism>
<feature type="transmembrane region" description="Helical" evidence="2">
    <location>
        <begin position="38"/>
        <end position="58"/>
    </location>
</feature>
<dbReference type="Proteomes" id="UP000199309">
    <property type="component" value="Unassembled WGS sequence"/>
</dbReference>
<name>A0A1G9SZ32_9FIRM</name>
<sequence length="251" mass="26990">MDTQDSTNESQQPQAGAAEEKAARAAKLRTEGVKFGHIGVKGYIALLVAVLFFSGVFMKLEGLKWLSAMDFTTLSGAFGTMKKPEVNNFLGAGGTGARAGFLFAISLAPGVMLALGFLEVFSHYGAIKAAHRLLTPLLRPFLGIPGLTGLALITDLQSTDAGAALTKGLYDDQLITKKELIIISAWQYSGAGLISNYFTIGSAYFAFLVCPIWLPLVVMFVLKFTGAKFVQIMLNTVYKKDFQNEKVQDAG</sequence>
<proteinExistence type="predicted"/>
<gene>
    <name evidence="3" type="ORF">SAMN05660299_00820</name>
</gene>
<reference evidence="3 4" key="1">
    <citation type="submission" date="2016-10" db="EMBL/GenBank/DDBJ databases">
        <authorList>
            <person name="de Groot N.N."/>
        </authorList>
    </citation>
    <scope>NUCLEOTIDE SEQUENCE [LARGE SCALE GENOMIC DNA]</scope>
    <source>
        <strain evidence="3 4">DSM 16981</strain>
    </source>
</reference>
<feature type="transmembrane region" description="Helical" evidence="2">
    <location>
        <begin position="101"/>
        <end position="121"/>
    </location>
</feature>
<evidence type="ECO:0000256" key="1">
    <source>
        <dbReference type="SAM" id="MobiDB-lite"/>
    </source>
</evidence>
<dbReference type="AlphaFoldDB" id="A0A1G9SZ32"/>
<keyword evidence="2" id="KW-0472">Membrane</keyword>
<accession>A0A1G9SZ32</accession>
<protein>
    <recommendedName>
        <fullName evidence="5">Nucleoside recognition</fullName>
    </recommendedName>
</protein>
<feature type="transmembrane region" description="Helical" evidence="2">
    <location>
        <begin position="203"/>
        <end position="222"/>
    </location>
</feature>
<evidence type="ECO:0000256" key="2">
    <source>
        <dbReference type="SAM" id="Phobius"/>
    </source>
</evidence>
<feature type="transmembrane region" description="Helical" evidence="2">
    <location>
        <begin position="133"/>
        <end position="153"/>
    </location>
</feature>
<dbReference type="RefSeq" id="WP_245675077.1">
    <property type="nucleotide sequence ID" value="NZ_FNHQ01000006.1"/>
</dbReference>
<keyword evidence="2" id="KW-1133">Transmembrane helix</keyword>
<feature type="region of interest" description="Disordered" evidence="1">
    <location>
        <begin position="1"/>
        <end position="21"/>
    </location>
</feature>